<dbReference type="NCBIfam" id="NF006681">
    <property type="entry name" value="PRK09229.1-2"/>
    <property type="match status" value="1"/>
</dbReference>
<dbReference type="InterPro" id="IPR006680">
    <property type="entry name" value="Amidohydro-rel"/>
</dbReference>
<accession>A0ABQ4DUU7</accession>
<evidence type="ECO:0000313" key="4">
    <source>
        <dbReference type="EMBL" id="GIG86212.1"/>
    </source>
</evidence>
<evidence type="ECO:0000259" key="3">
    <source>
        <dbReference type="Pfam" id="PF01979"/>
    </source>
</evidence>
<dbReference type="PANTHER" id="PTHR43794">
    <property type="entry name" value="AMINOHYDROLASE SSNA-RELATED"/>
    <property type="match status" value="1"/>
</dbReference>
<dbReference type="InterPro" id="IPR050287">
    <property type="entry name" value="MTA/SAH_deaminase"/>
</dbReference>
<keyword evidence="5" id="KW-1185">Reference proteome</keyword>
<dbReference type="SUPFAM" id="SSF51338">
    <property type="entry name" value="Composite domain of metallo-dependent hydrolases"/>
    <property type="match status" value="1"/>
</dbReference>
<feature type="region of interest" description="Disordered" evidence="2">
    <location>
        <begin position="1"/>
        <end position="25"/>
    </location>
</feature>
<dbReference type="InterPro" id="IPR010252">
    <property type="entry name" value="HutF"/>
</dbReference>
<dbReference type="NCBIfam" id="TIGR02022">
    <property type="entry name" value="hutF"/>
    <property type="match status" value="1"/>
</dbReference>
<protein>
    <submittedName>
        <fullName evidence="4">Formimidoylglutamate deiminase</fullName>
    </submittedName>
</protein>
<proteinExistence type="predicted"/>
<dbReference type="InterPro" id="IPR032466">
    <property type="entry name" value="Metal_Hydrolase"/>
</dbReference>
<dbReference type="EMBL" id="BONW01000003">
    <property type="protein sequence ID" value="GIG86212.1"/>
    <property type="molecule type" value="Genomic_DNA"/>
</dbReference>
<dbReference type="Gene3D" id="3.20.20.140">
    <property type="entry name" value="Metal-dependent hydrolases"/>
    <property type="match status" value="1"/>
</dbReference>
<feature type="compositionally biased region" description="Low complexity" evidence="2">
    <location>
        <begin position="1"/>
        <end position="20"/>
    </location>
</feature>
<dbReference type="RefSeq" id="WP_203864856.1">
    <property type="nucleotide sequence ID" value="NZ_BONW01000003.1"/>
</dbReference>
<sequence>MTAPDPATAATDATAPTGAGRPVPRHHQRYHAEYAWLPDRPEPDADVLVEIVDGRFTAVTPGVPVPPPDARRLSGLTLPGLANAHSHAFHRALRGRSHGHRGDFWDWRQQMYAVAARLDPERYLALARATYAEMALAGITCVGEFHYLHHAPDGSPYADPNVMGAALVEAAAQAGIRLTLLDTCYLTATVDGKPLTGPQVRFGDGDAARWAERAAALRPSGGHARVGAAIHSVRAVPAEQLAEVAGWAADRAAPLHVHLSEQPAENEACLAYHGRTPTGLLAEAGALGPATTAVHATHLTDADRLLLGGGTGVCLCPTTERDLADGIGPARALADAGSPISLGSDSHAVIDIFEEARAMELDERLHTLARGHFSAAELVRAGTAAGHAALGWPDAGRLAPGGRADLVTVRLDSVRTAGVPPVGAFFAAGATDVTDVLVDGRPVVRDGRHLRLDVPAELVSAIAAVAP</sequence>
<dbReference type="PANTHER" id="PTHR43794:SF11">
    <property type="entry name" value="AMIDOHYDROLASE-RELATED DOMAIN-CONTAINING PROTEIN"/>
    <property type="match status" value="1"/>
</dbReference>
<evidence type="ECO:0000256" key="1">
    <source>
        <dbReference type="ARBA" id="ARBA00022801"/>
    </source>
</evidence>
<feature type="domain" description="Amidohydrolase-related" evidence="3">
    <location>
        <begin position="78"/>
        <end position="443"/>
    </location>
</feature>
<dbReference type="SUPFAM" id="SSF51556">
    <property type="entry name" value="Metallo-dependent hydrolases"/>
    <property type="match status" value="1"/>
</dbReference>
<dbReference type="Gene3D" id="2.30.40.10">
    <property type="entry name" value="Urease, subunit C, domain 1"/>
    <property type="match status" value="1"/>
</dbReference>
<dbReference type="Proteomes" id="UP000646749">
    <property type="component" value="Unassembled WGS sequence"/>
</dbReference>
<keyword evidence="1" id="KW-0378">Hydrolase</keyword>
<evidence type="ECO:0000256" key="2">
    <source>
        <dbReference type="SAM" id="MobiDB-lite"/>
    </source>
</evidence>
<organism evidence="4 5">
    <name type="scientific">Plantactinospora endophytica</name>
    <dbReference type="NCBI Taxonomy" id="673535"/>
    <lineage>
        <taxon>Bacteria</taxon>
        <taxon>Bacillati</taxon>
        <taxon>Actinomycetota</taxon>
        <taxon>Actinomycetes</taxon>
        <taxon>Micromonosporales</taxon>
        <taxon>Micromonosporaceae</taxon>
        <taxon>Plantactinospora</taxon>
    </lineage>
</organism>
<name>A0ABQ4DUU7_9ACTN</name>
<evidence type="ECO:0000313" key="5">
    <source>
        <dbReference type="Proteomes" id="UP000646749"/>
    </source>
</evidence>
<gene>
    <name evidence="4" type="ORF">Pen02_11480</name>
</gene>
<dbReference type="Pfam" id="PF01979">
    <property type="entry name" value="Amidohydro_1"/>
    <property type="match status" value="1"/>
</dbReference>
<dbReference type="InterPro" id="IPR011059">
    <property type="entry name" value="Metal-dep_hydrolase_composite"/>
</dbReference>
<comment type="caution">
    <text evidence="4">The sequence shown here is derived from an EMBL/GenBank/DDBJ whole genome shotgun (WGS) entry which is preliminary data.</text>
</comment>
<reference evidence="4 5" key="1">
    <citation type="submission" date="2021-01" db="EMBL/GenBank/DDBJ databases">
        <title>Whole genome shotgun sequence of Plantactinospora endophytica NBRC 110450.</title>
        <authorList>
            <person name="Komaki H."/>
            <person name="Tamura T."/>
        </authorList>
    </citation>
    <scope>NUCLEOTIDE SEQUENCE [LARGE SCALE GENOMIC DNA]</scope>
    <source>
        <strain evidence="4 5">NBRC 110450</strain>
    </source>
</reference>